<feature type="compositionally biased region" description="Basic and acidic residues" evidence="1">
    <location>
        <begin position="923"/>
        <end position="935"/>
    </location>
</feature>
<dbReference type="EMBL" id="KI894021">
    <property type="protein sequence ID" value="OCF25467.1"/>
    <property type="molecule type" value="Genomic_DNA"/>
</dbReference>
<feature type="compositionally biased region" description="Polar residues" evidence="1">
    <location>
        <begin position="268"/>
        <end position="283"/>
    </location>
</feature>
<feature type="compositionally biased region" description="Acidic residues" evidence="1">
    <location>
        <begin position="145"/>
        <end position="154"/>
    </location>
</feature>
<feature type="compositionally biased region" description="Low complexity" evidence="1">
    <location>
        <begin position="802"/>
        <end position="817"/>
    </location>
</feature>
<feature type="compositionally biased region" description="Basic and acidic residues" evidence="1">
    <location>
        <begin position="155"/>
        <end position="172"/>
    </location>
</feature>
<reference evidence="3" key="2">
    <citation type="submission" date="2013-07" db="EMBL/GenBank/DDBJ databases">
        <authorList>
            <consortium name="The Broad Institute Genome Sequencing Platform"/>
            <person name="Cuomo C."/>
            <person name="Litvintseva A."/>
            <person name="Chen Y."/>
            <person name="Heitman J."/>
            <person name="Sun S."/>
            <person name="Springer D."/>
            <person name="Dromer F."/>
            <person name="Young S.K."/>
            <person name="Zeng Q."/>
            <person name="Gargeya S."/>
            <person name="Fitzgerald M."/>
            <person name="Abouelleil A."/>
            <person name="Alvarado L."/>
            <person name="Berlin A.M."/>
            <person name="Chapman S.B."/>
            <person name="Dewar J."/>
            <person name="Goldberg J."/>
            <person name="Griggs A."/>
            <person name="Gujja S."/>
            <person name="Hansen M."/>
            <person name="Howarth C."/>
            <person name="Imamovic A."/>
            <person name="Larimer J."/>
            <person name="McCowan C."/>
            <person name="Murphy C."/>
            <person name="Pearson M."/>
            <person name="Priest M."/>
            <person name="Roberts A."/>
            <person name="Saif S."/>
            <person name="Shea T."/>
            <person name="Sykes S."/>
            <person name="Wortman J."/>
            <person name="Nusbaum C."/>
            <person name="Birren B."/>
        </authorList>
    </citation>
    <scope>NUCLEOTIDE SEQUENCE</scope>
    <source>
        <strain evidence="3">CBS 10118</strain>
    </source>
</reference>
<dbReference type="KEGG" id="kbi:30209686"/>
<dbReference type="EMBL" id="CP144544">
    <property type="protein sequence ID" value="WVW84135.1"/>
    <property type="molecule type" value="Genomic_DNA"/>
</dbReference>
<dbReference type="Proteomes" id="UP000092730">
    <property type="component" value="Chromosome 4"/>
</dbReference>
<feature type="compositionally biased region" description="Basic and acidic residues" evidence="1">
    <location>
        <begin position="185"/>
        <end position="208"/>
    </location>
</feature>
<proteinExistence type="predicted"/>
<feature type="compositionally biased region" description="Basic and acidic residues" evidence="1">
    <location>
        <begin position="856"/>
        <end position="870"/>
    </location>
</feature>
<feature type="compositionally biased region" description="Basic and acidic residues" evidence="1">
    <location>
        <begin position="656"/>
        <end position="666"/>
    </location>
</feature>
<feature type="compositionally biased region" description="Pro residues" evidence="1">
    <location>
        <begin position="642"/>
        <end position="651"/>
    </location>
</feature>
<reference evidence="3" key="4">
    <citation type="submission" date="2024-02" db="EMBL/GenBank/DDBJ databases">
        <title>Comparative genomics of Cryptococcus and Kwoniella reveals pathogenesis evolution and contrasting modes of karyotype evolution via chromosome fusion or intercentromeric recombination.</title>
        <authorList>
            <person name="Coelho M.A."/>
            <person name="David-Palma M."/>
            <person name="Shea T."/>
            <person name="Bowers K."/>
            <person name="McGinley-Smith S."/>
            <person name="Mohammad A.W."/>
            <person name="Gnirke A."/>
            <person name="Yurkov A.M."/>
            <person name="Nowrousian M."/>
            <person name="Sun S."/>
            <person name="Cuomo C.A."/>
            <person name="Heitman J."/>
        </authorList>
    </citation>
    <scope>NUCLEOTIDE SEQUENCE</scope>
    <source>
        <strain evidence="3">CBS 10118</strain>
    </source>
</reference>
<feature type="compositionally biased region" description="Polar residues" evidence="1">
    <location>
        <begin position="548"/>
        <end position="558"/>
    </location>
</feature>
<protein>
    <submittedName>
        <fullName evidence="2">Uncharacterized protein</fullName>
    </submittedName>
</protein>
<feature type="compositionally biased region" description="Polar residues" evidence="1">
    <location>
        <begin position="353"/>
        <end position="365"/>
    </location>
</feature>
<keyword evidence="4" id="KW-1185">Reference proteome</keyword>
<feature type="compositionally biased region" description="Polar residues" evidence="1">
    <location>
        <begin position="737"/>
        <end position="747"/>
    </location>
</feature>
<feature type="compositionally biased region" description="Basic and acidic residues" evidence="1">
    <location>
        <begin position="373"/>
        <end position="385"/>
    </location>
</feature>
<dbReference type="VEuPathDB" id="FungiDB:I302_05287"/>
<gene>
    <name evidence="2" type="ORF">I302_05287</name>
    <name evidence="3" type="ORF">I302_106164</name>
</gene>
<feature type="compositionally biased region" description="Basic and acidic residues" evidence="1">
    <location>
        <begin position="944"/>
        <end position="967"/>
    </location>
</feature>
<feature type="compositionally biased region" description="Basic and acidic residues" evidence="1">
    <location>
        <begin position="324"/>
        <end position="336"/>
    </location>
</feature>
<feature type="compositionally biased region" description="Pro residues" evidence="1">
    <location>
        <begin position="290"/>
        <end position="301"/>
    </location>
</feature>
<reference evidence="2" key="1">
    <citation type="submission" date="2013-07" db="EMBL/GenBank/DDBJ databases">
        <title>The Genome Sequence of Cryptococcus bestiolae CBS10118.</title>
        <authorList>
            <consortium name="The Broad Institute Genome Sequencing Platform"/>
            <person name="Cuomo C."/>
            <person name="Litvintseva A."/>
            <person name="Chen Y."/>
            <person name="Heitman J."/>
            <person name="Sun S."/>
            <person name="Springer D."/>
            <person name="Dromer F."/>
            <person name="Young S.K."/>
            <person name="Zeng Q."/>
            <person name="Gargeya S."/>
            <person name="Fitzgerald M."/>
            <person name="Abouelleil A."/>
            <person name="Alvarado L."/>
            <person name="Berlin A.M."/>
            <person name="Chapman S.B."/>
            <person name="Dewar J."/>
            <person name="Goldberg J."/>
            <person name="Griggs A."/>
            <person name="Gujja S."/>
            <person name="Hansen M."/>
            <person name="Howarth C."/>
            <person name="Imamovic A."/>
            <person name="Larimer J."/>
            <person name="McCowan C."/>
            <person name="Murphy C."/>
            <person name="Pearson M."/>
            <person name="Priest M."/>
            <person name="Roberts A."/>
            <person name="Saif S."/>
            <person name="Shea T."/>
            <person name="Sykes S."/>
            <person name="Wortman J."/>
            <person name="Nusbaum C."/>
            <person name="Birren B."/>
        </authorList>
    </citation>
    <scope>NUCLEOTIDE SEQUENCE [LARGE SCALE GENOMIC DNA]</scope>
    <source>
        <strain evidence="2">CBS 10118</strain>
    </source>
</reference>
<feature type="compositionally biased region" description="Basic and acidic residues" evidence="1">
    <location>
        <begin position="886"/>
        <end position="904"/>
    </location>
</feature>
<name>A0A1B9G352_9TREE</name>
<evidence type="ECO:0000313" key="2">
    <source>
        <dbReference type="EMBL" id="OCF25467.1"/>
    </source>
</evidence>
<feature type="compositionally biased region" description="Basic and acidic residues" evidence="1">
    <location>
        <begin position="127"/>
        <end position="144"/>
    </location>
</feature>
<feature type="compositionally biased region" description="Basic and acidic residues" evidence="1">
    <location>
        <begin position="538"/>
        <end position="547"/>
    </location>
</feature>
<reference evidence="2" key="3">
    <citation type="submission" date="2014-01" db="EMBL/GenBank/DDBJ databases">
        <title>Evolution of pathogenesis and genome organization in the Tremellales.</title>
        <authorList>
            <person name="Cuomo C."/>
            <person name="Litvintseva A."/>
            <person name="Heitman J."/>
            <person name="Chen Y."/>
            <person name="Sun S."/>
            <person name="Springer D."/>
            <person name="Dromer F."/>
            <person name="Young S."/>
            <person name="Zeng Q."/>
            <person name="Chapman S."/>
            <person name="Gujja S."/>
            <person name="Saif S."/>
            <person name="Birren B."/>
        </authorList>
    </citation>
    <scope>NUCLEOTIDE SEQUENCE</scope>
    <source>
        <strain evidence="2">CBS 10118</strain>
    </source>
</reference>
<feature type="compositionally biased region" description="Basic and acidic residues" evidence="1">
    <location>
        <begin position="94"/>
        <end position="112"/>
    </location>
</feature>
<sequence>MSRPINAYAPDPNGWIDTAPSSSRRPTQRPLVSFNHGIATPLSSGYKPSSGRGGPGPGPKTSENIRKRLNDKTPITKDRQGTLNRYLHTPLTVSDKKRERESRVPLSDKDTPLHPQTRGGLIFGNGKKQDKVKEASRLKVRDDSWGSEEEQEETLETRETRRKDEKEKRDVLNWDLPPIRQKPSGKKDNIEPKYMHTKTNDRHLEKSSPRKRRSKMTEEVIPPSLPPPAQSTRSHDISPASPSQQNYPRDMQRTPMAQMTKSAYKESSPAQFTRSRQVSASPRQTRKSPSLPPLTPSLPPEFEPETEPTQPRAFSLSPGPFDRLSQHERTPPHHEASSPPLQITPVPEWVQYNHRQMNHRNQSQLDAIPSPWAKRDRSEPGHVAHEAPCSPQAGDGRPNQQTNKRKRDITKEEEINRRVWMAAHEKRHRTPSPGSKGKRLVDLSSSDPPEPTHEDDENPLKSPPHETPSKKLKTGGARNEARKALTPMKPNALRGTISSSNIGRNPSQRSSLLTTPRRRAKKGPALVSPLPRTSVMQRNEERERERSLSPSPVKSTSKAFPRLSGKSPSPEQFTNRIDEMEEREQLHSRLNKMNDGHRGSEPPLTPQKVQVSPKKYPHHQITPPKSHRPKMSERQETLFVLPDPPIRPHFPMPTRGADHGLREWKVAEMQPETLLDWGLEPEDGDQDENDIPEQADDNYRRPEEGRNESQSPEPPLFSPNASPEKERRPSLGHRWSSKSIEPTTLSQDFPRLIPSSPAADEQESPARSSPKQLSSTEKTPQAGPCPSQGKAKWDHLQRGILATTPVPNANANASTPSQVRKSTPKDSQKNKKRKSNSTTDRNEQSKLASFGFFNDKSNRKLNREFEKRWEDEEDLDLDIPDDEVDSSPHDQEGKAKRGDNESKGKKLGKVPEAPYHPSLRPAGIREMERRERARIEPQSPSTPKRKDILSSPDRGDEREAPLFDVHHSSSLTGSSLTSSSMGKTPGSTRDWWDGLGKRRGSEFGTME</sequence>
<feature type="compositionally biased region" description="Basic and acidic residues" evidence="1">
    <location>
        <begin position="697"/>
        <end position="707"/>
    </location>
</feature>
<evidence type="ECO:0000313" key="4">
    <source>
        <dbReference type="Proteomes" id="UP000092730"/>
    </source>
</evidence>
<feature type="compositionally biased region" description="Polar residues" evidence="1">
    <location>
        <begin position="765"/>
        <end position="779"/>
    </location>
</feature>
<dbReference type="GeneID" id="30209686"/>
<dbReference type="AlphaFoldDB" id="A0A1B9G352"/>
<feature type="region of interest" description="Disordered" evidence="1">
    <location>
        <begin position="1"/>
        <end position="1007"/>
    </location>
</feature>
<feature type="compositionally biased region" description="Acidic residues" evidence="1">
    <location>
        <begin position="871"/>
        <end position="885"/>
    </location>
</feature>
<accession>A0A1B9G352</accession>
<feature type="compositionally biased region" description="Polar residues" evidence="1">
    <location>
        <begin position="496"/>
        <end position="514"/>
    </location>
</feature>
<dbReference type="OrthoDB" id="2565180at2759"/>
<feature type="compositionally biased region" description="Low complexity" evidence="1">
    <location>
        <begin position="968"/>
        <end position="980"/>
    </location>
</feature>
<feature type="compositionally biased region" description="Basic and acidic residues" evidence="1">
    <location>
        <begin position="990"/>
        <end position="1001"/>
    </location>
</feature>
<dbReference type="RefSeq" id="XP_019046537.1">
    <property type="nucleotide sequence ID" value="XM_019191907.1"/>
</dbReference>
<feature type="compositionally biased region" description="Acidic residues" evidence="1">
    <location>
        <begin position="679"/>
        <end position="696"/>
    </location>
</feature>
<feature type="compositionally biased region" description="Basic and acidic residues" evidence="1">
    <location>
        <begin position="63"/>
        <end position="80"/>
    </location>
</feature>
<feature type="compositionally biased region" description="Polar residues" evidence="1">
    <location>
        <begin position="566"/>
        <end position="575"/>
    </location>
</feature>
<evidence type="ECO:0000256" key="1">
    <source>
        <dbReference type="SAM" id="MobiDB-lite"/>
    </source>
</evidence>
<evidence type="ECO:0000313" key="3">
    <source>
        <dbReference type="EMBL" id="WVW84135.1"/>
    </source>
</evidence>
<feature type="compositionally biased region" description="Basic and acidic residues" evidence="1">
    <location>
        <begin position="583"/>
        <end position="600"/>
    </location>
</feature>
<organism evidence="2">
    <name type="scientific">Kwoniella bestiolae CBS 10118</name>
    <dbReference type="NCBI Taxonomy" id="1296100"/>
    <lineage>
        <taxon>Eukaryota</taxon>
        <taxon>Fungi</taxon>
        <taxon>Dikarya</taxon>
        <taxon>Basidiomycota</taxon>
        <taxon>Agaricomycotina</taxon>
        <taxon>Tremellomycetes</taxon>
        <taxon>Tremellales</taxon>
        <taxon>Cryptococcaceae</taxon>
        <taxon>Kwoniella</taxon>
    </lineage>
</organism>